<reference evidence="2 3" key="1">
    <citation type="journal article" date="2015" name="Plant Cell">
        <title>Oil accumulation by the oleaginous diatom Fistulifera solaris as revealed by the genome and transcriptome.</title>
        <authorList>
            <person name="Tanaka T."/>
            <person name="Maeda Y."/>
            <person name="Veluchamy A."/>
            <person name="Tanaka M."/>
            <person name="Abida H."/>
            <person name="Marechal E."/>
            <person name="Bowler C."/>
            <person name="Muto M."/>
            <person name="Sunaga Y."/>
            <person name="Tanaka M."/>
            <person name="Yoshino T."/>
            <person name="Taniguchi T."/>
            <person name="Fukuda Y."/>
            <person name="Nemoto M."/>
            <person name="Matsumoto M."/>
            <person name="Wong P.S."/>
            <person name="Aburatani S."/>
            <person name="Fujibuchi W."/>
        </authorList>
    </citation>
    <scope>NUCLEOTIDE SEQUENCE [LARGE SCALE GENOMIC DNA]</scope>
    <source>
        <strain evidence="2 3">JPCC DA0580</strain>
    </source>
</reference>
<feature type="region of interest" description="Disordered" evidence="1">
    <location>
        <begin position="175"/>
        <end position="253"/>
    </location>
</feature>
<feature type="compositionally biased region" description="Basic and acidic residues" evidence="1">
    <location>
        <begin position="286"/>
        <end position="296"/>
    </location>
</feature>
<proteinExistence type="predicted"/>
<organism evidence="2 3">
    <name type="scientific">Fistulifera solaris</name>
    <name type="common">Oleaginous diatom</name>
    <dbReference type="NCBI Taxonomy" id="1519565"/>
    <lineage>
        <taxon>Eukaryota</taxon>
        <taxon>Sar</taxon>
        <taxon>Stramenopiles</taxon>
        <taxon>Ochrophyta</taxon>
        <taxon>Bacillariophyta</taxon>
        <taxon>Bacillariophyceae</taxon>
        <taxon>Bacillariophycidae</taxon>
        <taxon>Naviculales</taxon>
        <taxon>Naviculaceae</taxon>
        <taxon>Fistulifera</taxon>
    </lineage>
</organism>
<name>A0A1Z5KPM3_FISSO</name>
<comment type="caution">
    <text evidence="2">The sequence shown here is derived from an EMBL/GenBank/DDBJ whole genome shotgun (WGS) entry which is preliminary data.</text>
</comment>
<feature type="compositionally biased region" description="Basic and acidic residues" evidence="1">
    <location>
        <begin position="175"/>
        <end position="187"/>
    </location>
</feature>
<gene>
    <name evidence="2" type="ORF">FisN_27Hu086</name>
</gene>
<accession>A0A1Z5KPM3</accession>
<dbReference type="EMBL" id="BDSP01000271">
    <property type="protein sequence ID" value="GAX28263.1"/>
    <property type="molecule type" value="Genomic_DNA"/>
</dbReference>
<evidence type="ECO:0000313" key="2">
    <source>
        <dbReference type="EMBL" id="GAX28263.1"/>
    </source>
</evidence>
<dbReference type="Proteomes" id="UP000198406">
    <property type="component" value="Unassembled WGS sequence"/>
</dbReference>
<keyword evidence="3" id="KW-1185">Reference proteome</keyword>
<evidence type="ECO:0000313" key="3">
    <source>
        <dbReference type="Proteomes" id="UP000198406"/>
    </source>
</evidence>
<protein>
    <submittedName>
        <fullName evidence="2">Uncharacterized protein</fullName>
    </submittedName>
</protein>
<evidence type="ECO:0000256" key="1">
    <source>
        <dbReference type="SAM" id="MobiDB-lite"/>
    </source>
</evidence>
<dbReference type="InParanoid" id="A0A1Z5KPM3"/>
<feature type="compositionally biased region" description="Basic and acidic residues" evidence="1">
    <location>
        <begin position="343"/>
        <end position="354"/>
    </location>
</feature>
<feature type="region of interest" description="Disordered" evidence="1">
    <location>
        <begin position="325"/>
        <end position="354"/>
    </location>
</feature>
<dbReference type="AlphaFoldDB" id="A0A1Z5KPM3"/>
<feature type="region of interest" description="Disordered" evidence="1">
    <location>
        <begin position="286"/>
        <end position="312"/>
    </location>
</feature>
<feature type="compositionally biased region" description="Polar residues" evidence="1">
    <location>
        <begin position="203"/>
        <end position="217"/>
    </location>
</feature>
<sequence>MNSNKEKTKYESVRLVFQGLVGLVIDPTQIDPAHLRIFVTVTPSDQTCRKSRCSHPIKLSQTNQSFSSHERRYVAIWQGDDNGILLNVKPKEILLLQICVQFASGSNLALGYCKWRSARKGNVDLIIKHYKQEGAAIQIDAKGDAMLRFTSAVEVDASYSSSLSVGQKPVLLPSFKDKSSSMRDSRRNANRTPLDHDDEDDSTSTLCDTTVTGNLQTRPRLHSDSSSITIRHKNTSRFSETNRKEDSSSFTGDHCEWNSFDTPECFRDPQHSQSWFRMTQKSKFRGIDNDQDEKIHLAPRSPRNSGSKGSIVVFDFPSHSEIDVLGTPRCEDLDSTSVSSDSDEGKEADHLKRDAWNNNARGVYGNLLIGK</sequence>